<feature type="compositionally biased region" description="Basic and acidic residues" evidence="1">
    <location>
        <begin position="14"/>
        <end position="28"/>
    </location>
</feature>
<evidence type="ECO:0000313" key="2">
    <source>
        <dbReference type="EMBL" id="GMH71862.1"/>
    </source>
</evidence>
<dbReference type="OrthoDB" id="10486413at2759"/>
<dbReference type="AlphaFoldDB" id="A0A9W7AGJ0"/>
<dbReference type="EMBL" id="BRXY01000152">
    <property type="protein sequence ID" value="GMH71862.1"/>
    <property type="molecule type" value="Genomic_DNA"/>
</dbReference>
<feature type="region of interest" description="Disordered" evidence="1">
    <location>
        <begin position="131"/>
        <end position="166"/>
    </location>
</feature>
<keyword evidence="3" id="KW-1185">Reference proteome</keyword>
<feature type="compositionally biased region" description="Basic and acidic residues" evidence="1">
    <location>
        <begin position="131"/>
        <end position="149"/>
    </location>
</feature>
<reference evidence="3" key="1">
    <citation type="journal article" date="2023" name="Commun. Biol.">
        <title>Genome analysis of Parmales, the sister group of diatoms, reveals the evolutionary specialization of diatoms from phago-mixotrophs to photoautotrophs.</title>
        <authorList>
            <person name="Ban H."/>
            <person name="Sato S."/>
            <person name="Yoshikawa S."/>
            <person name="Yamada K."/>
            <person name="Nakamura Y."/>
            <person name="Ichinomiya M."/>
            <person name="Sato N."/>
            <person name="Blanc-Mathieu R."/>
            <person name="Endo H."/>
            <person name="Kuwata A."/>
            <person name="Ogata H."/>
        </authorList>
    </citation>
    <scope>NUCLEOTIDE SEQUENCE [LARGE SCALE GENOMIC DNA]</scope>
    <source>
        <strain evidence="3">NIES 3701</strain>
    </source>
</reference>
<proteinExistence type="predicted"/>
<evidence type="ECO:0000313" key="3">
    <source>
        <dbReference type="Proteomes" id="UP001165085"/>
    </source>
</evidence>
<accession>A0A9W7AGJ0</accession>
<comment type="caution">
    <text evidence="2">The sequence shown here is derived from an EMBL/GenBank/DDBJ whole genome shotgun (WGS) entry which is preliminary data.</text>
</comment>
<feature type="region of interest" description="Disordered" evidence="1">
    <location>
        <begin position="1"/>
        <end position="28"/>
    </location>
</feature>
<gene>
    <name evidence="2" type="ORF">TrST_g1474</name>
</gene>
<protein>
    <submittedName>
        <fullName evidence="2">Uncharacterized protein</fullName>
    </submittedName>
</protein>
<name>A0A9W7AGJ0_9STRA</name>
<organism evidence="2 3">
    <name type="scientific">Triparma strigata</name>
    <dbReference type="NCBI Taxonomy" id="1606541"/>
    <lineage>
        <taxon>Eukaryota</taxon>
        <taxon>Sar</taxon>
        <taxon>Stramenopiles</taxon>
        <taxon>Ochrophyta</taxon>
        <taxon>Bolidophyceae</taxon>
        <taxon>Parmales</taxon>
        <taxon>Triparmaceae</taxon>
        <taxon>Triparma</taxon>
    </lineage>
</organism>
<sequence>MSPHLQGYQHQKRPRTDADVPSQDKKVKVTDIPAATPAAATPPEPWFMKYCRLYPGKNHAVAFEALFCPACMQNEKPSRFESQADLKAHLESHTAQGHKKYVSGVRQGLEEKCIRRGFFRFERKEREEAEEILKQEQEKESKEVSKEDSTETSDDESPRGIISTTSPDESLMKKREICNLARSTKRNHNPKTENCCMVDANMCIGDEESSNNPILECPCGVSLCQDCLMMEGNDLGFICQGHRGCGVLGNIYCWKCMYVAEEDPQCVNEGPYCETCFKDLTCSKTYGELVREERARMRRAEDDTR</sequence>
<evidence type="ECO:0000256" key="1">
    <source>
        <dbReference type="SAM" id="MobiDB-lite"/>
    </source>
</evidence>
<dbReference type="Proteomes" id="UP001165085">
    <property type="component" value="Unassembled WGS sequence"/>
</dbReference>